<geneLocation type="plasmid" evidence="5">
    <name>pamcp48-600</name>
</geneLocation>
<dbReference type="Gene3D" id="2.60.120.260">
    <property type="entry name" value="Galactose-binding domain-like"/>
    <property type="match status" value="1"/>
</dbReference>
<keyword evidence="1" id="KW-1133">Transmembrane helix</keyword>
<evidence type="ECO:0000313" key="4">
    <source>
        <dbReference type="EMBL" id="APD92162.1"/>
    </source>
</evidence>
<dbReference type="Proteomes" id="UP000182101">
    <property type="component" value="Plasmid pAMCP48-600"/>
</dbReference>
<dbReference type="InterPro" id="IPR006946">
    <property type="entry name" value="DGR2-like_dom"/>
</dbReference>
<keyword evidence="1" id="KW-0472">Membrane</keyword>
<proteinExistence type="predicted"/>
<keyword evidence="1" id="KW-0812">Transmembrane</keyword>
<evidence type="ECO:0000313" key="5">
    <source>
        <dbReference type="Proteomes" id="UP000182101"/>
    </source>
</evidence>
<feature type="chain" id="PRO_5042038014" description="DUF642 domain-containing protein" evidence="2">
    <location>
        <begin position="19"/>
        <end position="215"/>
    </location>
</feature>
<dbReference type="Pfam" id="PF04862">
    <property type="entry name" value="DUF642"/>
    <property type="match status" value="1"/>
</dbReference>
<keyword evidence="2" id="KW-0732">Signal</keyword>
<feature type="domain" description="DUF642" evidence="3">
    <location>
        <begin position="19"/>
        <end position="177"/>
    </location>
</feature>
<feature type="signal peptide" evidence="2">
    <location>
        <begin position="1"/>
        <end position="18"/>
    </location>
</feature>
<evidence type="ECO:0000259" key="3">
    <source>
        <dbReference type="Pfam" id="PF04862"/>
    </source>
</evidence>
<accession>A0AAC9NU58</accession>
<dbReference type="InterPro" id="IPR008979">
    <property type="entry name" value="Galactose-bd-like_sf"/>
</dbReference>
<dbReference type="RefSeq" id="WP_071960775.1">
    <property type="nucleotide sequence ID" value="NZ_CP018025.1"/>
</dbReference>
<feature type="transmembrane region" description="Helical" evidence="1">
    <location>
        <begin position="192"/>
        <end position="209"/>
    </location>
</feature>
<name>A0AAC9NU58_9ALTE</name>
<sequence length="215" mass="23905">MKVVFFLLCVFWCMSSQANLLINGSFENPDIAYGNYQYIDADDVPGWEGDAVEIWDHLYAQERLEPFDGEQYIEMNSVDGGDGVYEIFQTFTTEVGSWYHVSMAAQARRSNDEVFSFSVVGDSGTIFEREVTEHTTSGWSTVFYQFQASSNTSTLYLTSSADVAPNLVTAANLVDNIKVLDMSQSNIANVDVPVAPAILGFSLIAFGIYRQKGKK</sequence>
<keyword evidence="4" id="KW-0614">Plasmid</keyword>
<reference evidence="4 5" key="1">
    <citation type="submission" date="2016-11" db="EMBL/GenBank/DDBJ databases">
        <title>Networking in microbes: conjugative elements and plasmids in the genus Alteromonas.</title>
        <authorList>
            <person name="Lopez-Perez M."/>
            <person name="Ramon-Marco N."/>
            <person name="Rodriguez-Valera F."/>
        </authorList>
    </citation>
    <scope>NUCLEOTIDE SEQUENCE [LARGE SCALE GENOMIC DNA]</scope>
    <source>
        <strain evidence="4 5">CP48</strain>
        <plasmid evidence="5">pamcp48-600</plasmid>
    </source>
</reference>
<dbReference type="EMBL" id="CP018025">
    <property type="protein sequence ID" value="APD92162.1"/>
    <property type="molecule type" value="Genomic_DNA"/>
</dbReference>
<dbReference type="AlphaFoldDB" id="A0AAC9NU58"/>
<protein>
    <recommendedName>
        <fullName evidence="3">DUF642 domain-containing protein</fullName>
    </recommendedName>
</protein>
<organism evidence="4 5">
    <name type="scientific">Alteromonas mediterranea</name>
    <dbReference type="NCBI Taxonomy" id="314275"/>
    <lineage>
        <taxon>Bacteria</taxon>
        <taxon>Pseudomonadati</taxon>
        <taxon>Pseudomonadota</taxon>
        <taxon>Gammaproteobacteria</taxon>
        <taxon>Alteromonadales</taxon>
        <taxon>Alteromonadaceae</taxon>
        <taxon>Alteromonas/Salinimonas group</taxon>
        <taxon>Alteromonas</taxon>
    </lineage>
</organism>
<evidence type="ECO:0000256" key="2">
    <source>
        <dbReference type="SAM" id="SignalP"/>
    </source>
</evidence>
<evidence type="ECO:0000256" key="1">
    <source>
        <dbReference type="SAM" id="Phobius"/>
    </source>
</evidence>
<dbReference type="SUPFAM" id="SSF49785">
    <property type="entry name" value="Galactose-binding domain-like"/>
    <property type="match status" value="1"/>
</dbReference>
<gene>
    <name evidence="4" type="ORF">BM524_19780</name>
</gene>